<dbReference type="HOGENOM" id="CLU_014414_0_0_11"/>
<gene>
    <name evidence="2" type="ordered locus">Snas_1131</name>
</gene>
<sequence>MSRLTSRQGRSVGAVVALVAVMIVGTFAVATPASAAGPRLKLSVLSSRADVVSGGDALIRVTVKGVEPRQVRVDVDGEDITGKLREGDRPNRLEALVTGLPEGDSTITAEAADDSGRPDRLVVTNHPAVGPIFSGPHQKPFICDTAHFKLAVGGTLGEPIDADCSVKTRVDYVYRNVHGEFRALPPDVTRPKDLAYTTTSTGENVPYIVRVETGTRDRGIYETSILHDPQTPEPDPWTRPDGWNERLVYKFGGGCPRGWYIQGRATAGVVDHGLLSRGYAVASSTLNVFGNSCNDLLAAESMSMVKERFVESYGRPAFTLGHGASGGAYQSHQIGDNYPGLVDGILVGASFPEVGFATIHTITDAWLLHRYFTETAPGRFTEEQQKAISGFGVWKTLPNLASAGRRIDPRVFCPAQLPVELRYHPQDNPDGARCDVYSHTVNVYGWDESGNAPRRPLDNVGIPYGLRALTRGDISVDDFLDLNDRIGGFDADANLIPERTEADLEATAIAYRTGRLLNGGGGLSRIPIVDYRDYQDDASGGDIHLRVHGFATRERLREANGRTDNHVMLTEERGHGGFNTDPATVAGRALSELDAWVTATAADSDPADSRLDRIARNRPQWLSDSCWTKGDAPQRIWEKQRPDTSGSRCAELYPVWPTPRLVAGGPLANDIVKCQVVDLGDTKVGARLTARQRDRAERVFPHGVCDWSRPGVEQQPLEGTWLKF</sequence>
<dbReference type="STRING" id="446470.Snas_1131"/>
<organism evidence="2 3">
    <name type="scientific">Stackebrandtia nassauensis (strain DSM 44728 / CIP 108903 / NRRL B-16338 / NBRC 102104 / LLR-40K-21)</name>
    <dbReference type="NCBI Taxonomy" id="446470"/>
    <lineage>
        <taxon>Bacteria</taxon>
        <taxon>Bacillati</taxon>
        <taxon>Actinomycetota</taxon>
        <taxon>Actinomycetes</taxon>
        <taxon>Glycomycetales</taxon>
        <taxon>Glycomycetaceae</taxon>
        <taxon>Stackebrandtia</taxon>
    </lineage>
</organism>
<dbReference type="AlphaFoldDB" id="D3QB24"/>
<dbReference type="Proteomes" id="UP000000844">
    <property type="component" value="Chromosome"/>
</dbReference>
<evidence type="ECO:0000259" key="1">
    <source>
        <dbReference type="Pfam" id="PF19878"/>
    </source>
</evidence>
<reference evidence="2 3" key="1">
    <citation type="journal article" date="2009" name="Stand. Genomic Sci.">
        <title>Complete genome sequence of Stackebrandtia nassauensis type strain (LLR-40K-21).</title>
        <authorList>
            <person name="Munk C."/>
            <person name="Lapidus A."/>
            <person name="Copeland A."/>
            <person name="Jando M."/>
            <person name="Mayilraj S."/>
            <person name="Glavina Del Rio T."/>
            <person name="Nolan M."/>
            <person name="Chen F."/>
            <person name="Lucas S."/>
            <person name="Tice H."/>
            <person name="Cheng J.F."/>
            <person name="Han C."/>
            <person name="Detter J.C."/>
            <person name="Bruce D."/>
            <person name="Goodwin L."/>
            <person name="Chain P."/>
            <person name="Pitluck S."/>
            <person name="Goker M."/>
            <person name="Ovchinikova G."/>
            <person name="Pati A."/>
            <person name="Ivanova N."/>
            <person name="Mavromatis K."/>
            <person name="Chen A."/>
            <person name="Palaniappan K."/>
            <person name="Land M."/>
            <person name="Hauser L."/>
            <person name="Chang Y.J."/>
            <person name="Jeffries C.D."/>
            <person name="Bristow J."/>
            <person name="Eisen J.A."/>
            <person name="Markowitz V."/>
            <person name="Hugenholtz P."/>
            <person name="Kyrpides N.C."/>
            <person name="Klenk H.P."/>
        </authorList>
    </citation>
    <scope>NUCLEOTIDE SEQUENCE [LARGE SCALE GENOMIC DNA]</scope>
    <source>
        <strain evidence="3">DSM 44728 / CIP 108903 / NRRL B-16338 / NBRC 102104 / LLR-40K-21</strain>
    </source>
</reference>
<dbReference type="EMBL" id="CP001778">
    <property type="protein sequence ID" value="ADD40841.1"/>
    <property type="molecule type" value="Genomic_DNA"/>
</dbReference>
<dbReference type="eggNOG" id="ENOG502Z8TE">
    <property type="taxonomic scope" value="Bacteria"/>
</dbReference>
<dbReference type="InterPro" id="IPR045556">
    <property type="entry name" value="DUF6351"/>
</dbReference>
<evidence type="ECO:0000313" key="2">
    <source>
        <dbReference type="EMBL" id="ADD40841.1"/>
    </source>
</evidence>
<protein>
    <recommendedName>
        <fullName evidence="1">DUF6351 domain-containing protein</fullName>
    </recommendedName>
</protein>
<proteinExistence type="predicted"/>
<accession>D3QB24</accession>
<keyword evidence="3" id="KW-1185">Reference proteome</keyword>
<name>D3QB24_STANL</name>
<dbReference type="Pfam" id="PF19878">
    <property type="entry name" value="DUF6351"/>
    <property type="match status" value="1"/>
</dbReference>
<dbReference type="KEGG" id="sna:Snas_1131"/>
<feature type="domain" description="DUF6351" evidence="1">
    <location>
        <begin position="42"/>
        <end position="716"/>
    </location>
</feature>
<dbReference type="RefSeq" id="WP_013016412.1">
    <property type="nucleotide sequence ID" value="NC_013947.1"/>
</dbReference>
<evidence type="ECO:0000313" key="3">
    <source>
        <dbReference type="Proteomes" id="UP000000844"/>
    </source>
</evidence>